<evidence type="ECO:0000313" key="11">
    <source>
        <dbReference type="EMBL" id="ADI18937.1"/>
    </source>
</evidence>
<dbReference type="InterPro" id="IPR001986">
    <property type="entry name" value="Enolpyruvate_Tfrase_dom"/>
</dbReference>
<organism evidence="11">
    <name type="scientific">uncultured SAR11 cluster bacterium HF0010_09O16</name>
    <dbReference type="NCBI Taxonomy" id="710725"/>
    <lineage>
        <taxon>Bacteria</taxon>
        <taxon>Pseudomonadati</taxon>
        <taxon>Pseudomonadota</taxon>
        <taxon>Alphaproteobacteria</taxon>
        <taxon>Candidatus Pelagibacterales</taxon>
        <taxon>environmental samples</taxon>
    </lineage>
</organism>
<dbReference type="AlphaFoldDB" id="E0XWZ6"/>
<dbReference type="EC" id="2.5.1.19" evidence="3 9"/>
<dbReference type="FunFam" id="3.65.10.10:FF:000005">
    <property type="entry name" value="3-phosphoshikimate 1-carboxyvinyltransferase"/>
    <property type="match status" value="1"/>
</dbReference>
<evidence type="ECO:0000256" key="4">
    <source>
        <dbReference type="ARBA" id="ARBA00022490"/>
    </source>
</evidence>
<accession>E0XWZ6</accession>
<evidence type="ECO:0000256" key="3">
    <source>
        <dbReference type="ARBA" id="ARBA00012450"/>
    </source>
</evidence>
<evidence type="ECO:0000256" key="2">
    <source>
        <dbReference type="ARBA" id="ARBA00009948"/>
    </source>
</evidence>
<dbReference type="InterPro" id="IPR013792">
    <property type="entry name" value="RNA3'P_cycl/enolpyr_Trfase_a/b"/>
</dbReference>
<comment type="similarity">
    <text evidence="2">Belongs to the EPSP synthase family.</text>
</comment>
<evidence type="ECO:0000256" key="8">
    <source>
        <dbReference type="ARBA" id="ARBA00044633"/>
    </source>
</evidence>
<dbReference type="UniPathway" id="UPA00053">
    <property type="reaction ID" value="UER00089"/>
</dbReference>
<evidence type="ECO:0000256" key="1">
    <source>
        <dbReference type="ARBA" id="ARBA00004811"/>
    </source>
</evidence>
<keyword evidence="5" id="KW-0028">Amino-acid biosynthesis</keyword>
<keyword evidence="6" id="KW-0808">Transferase</keyword>
<dbReference type="GO" id="GO:0008652">
    <property type="term" value="P:amino acid biosynthetic process"/>
    <property type="evidence" value="ECO:0007669"/>
    <property type="project" value="UniProtKB-KW"/>
</dbReference>
<reference evidence="11" key="1">
    <citation type="journal article" date="2011" name="Environ. Microbiol.">
        <title>Time-series analyses of Monterey Bay coastal microbial picoplankton using a 'genome proxy' microarray.</title>
        <authorList>
            <person name="Rich V.I."/>
            <person name="Pham V.D."/>
            <person name="Eppley J."/>
            <person name="Shi Y."/>
            <person name="DeLong E.F."/>
        </authorList>
    </citation>
    <scope>NUCLEOTIDE SEQUENCE</scope>
</reference>
<dbReference type="GO" id="GO:0009073">
    <property type="term" value="P:aromatic amino acid family biosynthetic process"/>
    <property type="evidence" value="ECO:0007669"/>
    <property type="project" value="UniProtKB-KW"/>
</dbReference>
<feature type="domain" description="Enolpyruvate transferase" evidence="10">
    <location>
        <begin position="10"/>
        <end position="434"/>
    </location>
</feature>
<dbReference type="InterPro" id="IPR006264">
    <property type="entry name" value="EPSP_synthase"/>
</dbReference>
<dbReference type="InterPro" id="IPR036968">
    <property type="entry name" value="Enolpyruvate_Tfrase_sf"/>
</dbReference>
<dbReference type="CDD" id="cd01556">
    <property type="entry name" value="EPSP_synthase"/>
    <property type="match status" value="1"/>
</dbReference>
<dbReference type="PIRSF" id="PIRSF000505">
    <property type="entry name" value="EPSPS"/>
    <property type="match status" value="1"/>
</dbReference>
<evidence type="ECO:0000256" key="9">
    <source>
        <dbReference type="NCBIfam" id="TIGR01356"/>
    </source>
</evidence>
<evidence type="ECO:0000256" key="7">
    <source>
        <dbReference type="ARBA" id="ARBA00023141"/>
    </source>
</evidence>
<dbReference type="Pfam" id="PF00275">
    <property type="entry name" value="EPSP_synthase"/>
    <property type="match status" value="1"/>
</dbReference>
<evidence type="ECO:0000256" key="6">
    <source>
        <dbReference type="ARBA" id="ARBA00022679"/>
    </source>
</evidence>
<comment type="pathway">
    <text evidence="1">Metabolic intermediate biosynthesis; chorismate biosynthesis; chorismate from D-erythrose 4-phosphate and phosphoenolpyruvate: step 6/7.</text>
</comment>
<dbReference type="EMBL" id="GU474904">
    <property type="protein sequence ID" value="ADI18937.1"/>
    <property type="molecule type" value="Genomic_DNA"/>
</dbReference>
<dbReference type="PANTHER" id="PTHR21090">
    <property type="entry name" value="AROM/DEHYDROQUINATE SYNTHASE"/>
    <property type="match status" value="1"/>
</dbReference>
<dbReference type="NCBIfam" id="TIGR01356">
    <property type="entry name" value="aroA"/>
    <property type="match status" value="1"/>
</dbReference>
<proteinExistence type="inferred from homology"/>
<comment type="catalytic activity">
    <reaction evidence="8">
        <text>3-phosphoshikimate + phosphoenolpyruvate = 5-O-(1-carboxyvinyl)-3-phosphoshikimate + phosphate</text>
        <dbReference type="Rhea" id="RHEA:21256"/>
        <dbReference type="ChEBI" id="CHEBI:43474"/>
        <dbReference type="ChEBI" id="CHEBI:57701"/>
        <dbReference type="ChEBI" id="CHEBI:58702"/>
        <dbReference type="ChEBI" id="CHEBI:145989"/>
        <dbReference type="EC" id="2.5.1.19"/>
    </reaction>
    <physiologicalReaction direction="left-to-right" evidence="8">
        <dbReference type="Rhea" id="RHEA:21257"/>
    </physiologicalReaction>
</comment>
<evidence type="ECO:0000259" key="10">
    <source>
        <dbReference type="Pfam" id="PF00275"/>
    </source>
</evidence>
<protein>
    <recommendedName>
        <fullName evidence="3 9">3-phosphoshikimate 1-carboxyvinyltransferase</fullName>
        <ecNumber evidence="3 9">2.5.1.19</ecNumber>
    </recommendedName>
</protein>
<keyword evidence="4" id="KW-0963">Cytoplasm</keyword>
<dbReference type="PANTHER" id="PTHR21090:SF5">
    <property type="entry name" value="PENTAFUNCTIONAL AROM POLYPEPTIDE"/>
    <property type="match status" value="1"/>
</dbReference>
<dbReference type="GO" id="GO:0009423">
    <property type="term" value="P:chorismate biosynthetic process"/>
    <property type="evidence" value="ECO:0007669"/>
    <property type="project" value="UniProtKB-UniRule"/>
</dbReference>
<keyword evidence="7" id="KW-0057">Aromatic amino acid biosynthesis</keyword>
<name>E0XWZ6_9PROT</name>
<dbReference type="Gene3D" id="3.65.10.10">
    <property type="entry name" value="Enolpyruvate transferase domain"/>
    <property type="match status" value="2"/>
</dbReference>
<dbReference type="GO" id="GO:0003866">
    <property type="term" value="F:3-phosphoshikimate 1-carboxyvinyltransferase activity"/>
    <property type="evidence" value="ECO:0007669"/>
    <property type="project" value="UniProtKB-UniRule"/>
</dbReference>
<dbReference type="SUPFAM" id="SSF55205">
    <property type="entry name" value="EPT/RTPC-like"/>
    <property type="match status" value="1"/>
</dbReference>
<evidence type="ECO:0000256" key="5">
    <source>
        <dbReference type="ARBA" id="ARBA00022605"/>
    </source>
</evidence>
<sequence>MQNRIIIKKKIGNYNKKITIPGDKSLSIRWVLISSLANGISQAKNLLMSEDVIATINAIRKLGVRAKINNKICKIHGVGINGFKYKKNLVIDAQNSGTLGRLLAGLLINSPYPIKIIGDKSLSKRDFKRIAQPLKKFGANLRLKNNYTLPLTIKGSQNLKPIRYLENKGSAQVKSCIIFAGARTNGKTIIKCKQSRDHSERIFKYLKLPIKIKRKKNYDLIEISKVKKIKPINYKIPSDLSSCAFFIALTALSGKSKLTIKEVNINPTRTGVLTILKKMGVKISFFNKKIYKGEPIADIFIQSPKMLKSINCPSNLNSAAIDEFLVLFLIAAKAKGVSFFKNLDELNKKESPRLKWGSKILKMMGVKVITTKNSIKIFGNPELKTNKKIIIKNYLKDHRVFMTSVIAALSFTDGGVWSIANPESVKTSFPNFLKIINQLKK</sequence>